<evidence type="ECO:0000259" key="7">
    <source>
        <dbReference type="Pfam" id="PF04108"/>
    </source>
</evidence>
<dbReference type="InterPro" id="IPR045326">
    <property type="entry name" value="ATG17-like_dom"/>
</dbReference>
<dbReference type="GO" id="GO:0034045">
    <property type="term" value="C:phagophore assembly site membrane"/>
    <property type="evidence" value="ECO:0007669"/>
    <property type="project" value="UniProtKB-SubCell"/>
</dbReference>
<evidence type="ECO:0000256" key="4">
    <source>
        <dbReference type="ARBA" id="ARBA00022490"/>
    </source>
</evidence>
<evidence type="ECO:0000256" key="1">
    <source>
        <dbReference type="ARBA" id="ARBA00004496"/>
    </source>
</evidence>
<comment type="subcellular location">
    <subcellularLocation>
        <location evidence="1">Cytoplasm</location>
    </subcellularLocation>
    <subcellularLocation>
        <location evidence="2">Preautophagosomal structure membrane</location>
        <topology evidence="2">Peripheral membrane protein</topology>
    </subcellularLocation>
</comment>
<dbReference type="GO" id="GO:0000422">
    <property type="term" value="P:autophagy of mitochondrion"/>
    <property type="evidence" value="ECO:0007669"/>
    <property type="project" value="TreeGrafter"/>
</dbReference>
<keyword evidence="5" id="KW-0072">Autophagy</keyword>
<evidence type="ECO:0000256" key="3">
    <source>
        <dbReference type="ARBA" id="ARBA00006259"/>
    </source>
</evidence>
<evidence type="ECO:0000256" key="6">
    <source>
        <dbReference type="ARBA" id="ARBA00023136"/>
    </source>
</evidence>
<protein>
    <recommendedName>
        <fullName evidence="7">Autophagy protein ATG17-like domain-containing protein</fullName>
    </recommendedName>
</protein>
<dbReference type="AlphaFoldDB" id="A0A6G0XWV0"/>
<dbReference type="GO" id="GO:1990316">
    <property type="term" value="C:Atg1/ULK1 kinase complex"/>
    <property type="evidence" value="ECO:0007669"/>
    <property type="project" value="TreeGrafter"/>
</dbReference>
<dbReference type="PANTHER" id="PTHR28005">
    <property type="entry name" value="AUTOPHAGY-RELATED PROTEIN 17"/>
    <property type="match status" value="1"/>
</dbReference>
<proteinExistence type="inferred from homology"/>
<dbReference type="Proteomes" id="UP000481153">
    <property type="component" value="Unassembled WGS sequence"/>
</dbReference>
<dbReference type="GO" id="GO:0060090">
    <property type="term" value="F:molecular adaptor activity"/>
    <property type="evidence" value="ECO:0007669"/>
    <property type="project" value="TreeGrafter"/>
</dbReference>
<sequence>MEDTSAVRVSLSEVQLKIDGTTLAEHYEKAIAMRLLLQDISATMSLRVQAVETSLDASEAAYSTQLAAVEELVQTHKRMVAALDSMFAELKQRMVDPTMVGGEVGKTLFDFVDAETVVGLEHEANALVQTIRDQLKTNEESLQLLHATLSFYRGLDFNGLLSLPADTRGDIWDALAATCQERQQQALDCKTRQAALLETTLAKPDRPAALVHAASESSALAQAGLGAVTHLNSLYDIALEYFVDMEQCDRRILATFTKMHEASQAYDSAFIECQSIVEELSNLLRFYERFIHAYETLPNEIQRRRDYDAATDRLVEDMQRKLAERQEEEVRRREVYANDYLHFLPGSLCPSIKELPRTFRIVTDQPASTPQ</sequence>
<dbReference type="EMBL" id="VJMJ01000003">
    <property type="protein sequence ID" value="KAF0745010.1"/>
    <property type="molecule type" value="Genomic_DNA"/>
</dbReference>
<feature type="domain" description="Autophagy protein ATG17-like" evidence="7">
    <location>
        <begin position="226"/>
        <end position="344"/>
    </location>
</feature>
<dbReference type="GO" id="GO:0030295">
    <property type="term" value="F:protein kinase activator activity"/>
    <property type="evidence" value="ECO:0007669"/>
    <property type="project" value="TreeGrafter"/>
</dbReference>
<keyword evidence="4" id="KW-0963">Cytoplasm</keyword>
<keyword evidence="9" id="KW-1185">Reference proteome</keyword>
<name>A0A6G0XWV0_9STRA</name>
<dbReference type="GO" id="GO:0034727">
    <property type="term" value="P:piecemeal microautophagy of the nucleus"/>
    <property type="evidence" value="ECO:0007669"/>
    <property type="project" value="TreeGrafter"/>
</dbReference>
<dbReference type="VEuPathDB" id="FungiDB:AeMF1_004125"/>
<organism evidence="8 9">
    <name type="scientific">Aphanomyces euteiches</name>
    <dbReference type="NCBI Taxonomy" id="100861"/>
    <lineage>
        <taxon>Eukaryota</taxon>
        <taxon>Sar</taxon>
        <taxon>Stramenopiles</taxon>
        <taxon>Oomycota</taxon>
        <taxon>Saprolegniomycetes</taxon>
        <taxon>Saprolegniales</taxon>
        <taxon>Verrucalvaceae</taxon>
        <taxon>Aphanomyces</taxon>
    </lineage>
</organism>
<comment type="caution">
    <text evidence="8">The sequence shown here is derived from an EMBL/GenBank/DDBJ whole genome shotgun (WGS) entry which is preliminary data.</text>
</comment>
<dbReference type="Pfam" id="PF04108">
    <property type="entry name" value="ATG17_like"/>
    <property type="match status" value="1"/>
</dbReference>
<evidence type="ECO:0000256" key="5">
    <source>
        <dbReference type="ARBA" id="ARBA00023006"/>
    </source>
</evidence>
<comment type="similarity">
    <text evidence="3">Belongs to the ATG17 family.</text>
</comment>
<evidence type="ECO:0000313" key="8">
    <source>
        <dbReference type="EMBL" id="KAF0745010.1"/>
    </source>
</evidence>
<evidence type="ECO:0000256" key="2">
    <source>
        <dbReference type="ARBA" id="ARBA00004623"/>
    </source>
</evidence>
<gene>
    <name evidence="8" type="ORF">Ae201684_000591</name>
</gene>
<dbReference type="GO" id="GO:0000045">
    <property type="term" value="P:autophagosome assembly"/>
    <property type="evidence" value="ECO:0007669"/>
    <property type="project" value="TreeGrafter"/>
</dbReference>
<reference evidence="8 9" key="1">
    <citation type="submission" date="2019-07" db="EMBL/GenBank/DDBJ databases">
        <title>Genomics analysis of Aphanomyces spp. identifies a new class of oomycete effector associated with host adaptation.</title>
        <authorList>
            <person name="Gaulin E."/>
        </authorList>
    </citation>
    <scope>NUCLEOTIDE SEQUENCE [LARGE SCALE GENOMIC DNA]</scope>
    <source>
        <strain evidence="8 9">ATCC 201684</strain>
    </source>
</reference>
<keyword evidence="6" id="KW-0472">Membrane</keyword>
<dbReference type="PANTHER" id="PTHR28005:SF1">
    <property type="entry name" value="AUTOPHAGY-RELATED PROTEIN 17"/>
    <property type="match status" value="1"/>
</dbReference>
<dbReference type="InterPro" id="IPR007240">
    <property type="entry name" value="Atg17"/>
</dbReference>
<accession>A0A6G0XWV0</accession>
<evidence type="ECO:0000313" key="9">
    <source>
        <dbReference type="Proteomes" id="UP000481153"/>
    </source>
</evidence>